<protein>
    <submittedName>
        <fullName evidence="2">Signal peptidase I</fullName>
    </submittedName>
</protein>
<evidence type="ECO:0000313" key="2">
    <source>
        <dbReference type="EMBL" id="EJX04917.1"/>
    </source>
</evidence>
<accession>J9GC54</accession>
<dbReference type="EMBL" id="AMCI01001647">
    <property type="protein sequence ID" value="EJX04917.1"/>
    <property type="molecule type" value="Genomic_DNA"/>
</dbReference>
<dbReference type="AlphaFoldDB" id="J9GC54"/>
<dbReference type="InterPro" id="IPR019533">
    <property type="entry name" value="Peptidase_S26"/>
</dbReference>
<organism evidence="2">
    <name type="scientific">gut metagenome</name>
    <dbReference type="NCBI Taxonomy" id="749906"/>
    <lineage>
        <taxon>unclassified sequences</taxon>
        <taxon>metagenomes</taxon>
        <taxon>organismal metagenomes</taxon>
    </lineage>
</organism>
<name>J9GC54_9ZZZZ</name>
<gene>
    <name evidence="2" type="ORF">EVA_06980</name>
</gene>
<dbReference type="GO" id="GO:0004252">
    <property type="term" value="F:serine-type endopeptidase activity"/>
    <property type="evidence" value="ECO:0007669"/>
    <property type="project" value="InterPro"/>
</dbReference>
<dbReference type="Pfam" id="PF10502">
    <property type="entry name" value="Peptidase_S26"/>
    <property type="match status" value="1"/>
</dbReference>
<comment type="caution">
    <text evidence="2">The sequence shown here is derived from an EMBL/GenBank/DDBJ whole genome shotgun (WGS) entry which is preliminary data.</text>
</comment>
<feature type="domain" description="Peptidase S26" evidence="1">
    <location>
        <begin position="21"/>
        <end position="116"/>
    </location>
</feature>
<dbReference type="Gene3D" id="2.10.109.10">
    <property type="entry name" value="Umud Fragment, subunit A"/>
    <property type="match status" value="1"/>
</dbReference>
<dbReference type="CDD" id="cd06530">
    <property type="entry name" value="S26_SPase_I"/>
    <property type="match status" value="1"/>
</dbReference>
<dbReference type="GO" id="GO:0006465">
    <property type="term" value="P:signal peptide processing"/>
    <property type="evidence" value="ECO:0007669"/>
    <property type="project" value="InterPro"/>
</dbReference>
<sequence>MWKEYAKENGNKETLLSEYCLLVLSPVGVKICVGECVRIPTYSMYPTLLPGDIAWCEKMTYGPLLPERISELPILNLLCFFPRIQQLDKQLTWKSVRLAGIRTPKRLDVVVFDAPGSQMTLT</sequence>
<dbReference type="InterPro" id="IPR036286">
    <property type="entry name" value="LexA/Signal_pep-like_sf"/>
</dbReference>
<proteinExistence type="predicted"/>
<dbReference type="SUPFAM" id="SSF51306">
    <property type="entry name" value="LexA/Signal peptidase"/>
    <property type="match status" value="1"/>
</dbReference>
<evidence type="ECO:0000259" key="1">
    <source>
        <dbReference type="Pfam" id="PF10502"/>
    </source>
</evidence>
<reference evidence="2" key="1">
    <citation type="journal article" date="2012" name="PLoS ONE">
        <title>Gene sets for utilization of primary and secondary nutrition supplies in the distal gut of endangered iberian lynx.</title>
        <authorList>
            <person name="Alcaide M."/>
            <person name="Messina E."/>
            <person name="Richter M."/>
            <person name="Bargiela R."/>
            <person name="Peplies J."/>
            <person name="Huws S.A."/>
            <person name="Newbold C.J."/>
            <person name="Golyshin P.N."/>
            <person name="Simon M.A."/>
            <person name="Lopez G."/>
            <person name="Yakimov M.M."/>
            <person name="Ferrer M."/>
        </authorList>
    </citation>
    <scope>NUCLEOTIDE SEQUENCE</scope>
</reference>